<gene>
    <name evidence="2" type="ORF">ACHAWO_011048</name>
</gene>
<comment type="caution">
    <text evidence="2">The sequence shown here is derived from an EMBL/GenBank/DDBJ whole genome shotgun (WGS) entry which is preliminary data.</text>
</comment>
<keyword evidence="3" id="KW-1185">Reference proteome</keyword>
<evidence type="ECO:0000313" key="2">
    <source>
        <dbReference type="EMBL" id="KAL3769535.1"/>
    </source>
</evidence>
<proteinExistence type="predicted"/>
<reference evidence="2 3" key="1">
    <citation type="submission" date="2024-10" db="EMBL/GenBank/DDBJ databases">
        <title>Updated reference genomes for cyclostephanoid diatoms.</title>
        <authorList>
            <person name="Roberts W.R."/>
            <person name="Alverson A.J."/>
        </authorList>
    </citation>
    <scope>NUCLEOTIDE SEQUENCE [LARGE SCALE GENOMIC DNA]</scope>
    <source>
        <strain evidence="2 3">AJA010-31</strain>
    </source>
</reference>
<protein>
    <submittedName>
        <fullName evidence="2">Uncharacterized protein</fullName>
    </submittedName>
</protein>
<evidence type="ECO:0000256" key="1">
    <source>
        <dbReference type="SAM" id="Phobius"/>
    </source>
</evidence>
<sequence>MRPIAALILATVSAASTRRVNAAFASFSSFSCRKYRCAKPLNSQRDEFVSKGDHDPSCALLTNRRKLLTSSCTAATALILSPNSATAAKGAAEYDFEFYVRDLVFGNKKEGNLPASNAPPLPPPRKLKDPLLSLLLDDELTTCIPVQELAKLSGAPIAEISARVMEFRTKVQPAFSSRYPWKETSVTDEYYFDCTIYSLWKVAAFYIQDYTTRDVYVRNIGRRILNEMKSKEMLSKETITSILDKKGPSLTETVASVNEILTVFQNTNFCSGYRLGEKNDEVRSGLQMFDELDNQEIVDGGSVNALVSVFNPATLGASLQITGEGSRFAPDFVGPTLAAIWEKVGGGKQGKIEVGWESYFVDPVYRPNPKVRLDFMLLLLHYINLTLQYIITYIYKGLFS</sequence>
<keyword evidence="1" id="KW-0812">Transmembrane</keyword>
<name>A0ABD3N056_9STRA</name>
<evidence type="ECO:0000313" key="3">
    <source>
        <dbReference type="Proteomes" id="UP001530400"/>
    </source>
</evidence>
<dbReference type="AlphaFoldDB" id="A0ABD3N056"/>
<dbReference type="EMBL" id="JALLPJ020001330">
    <property type="protein sequence ID" value="KAL3769535.1"/>
    <property type="molecule type" value="Genomic_DNA"/>
</dbReference>
<accession>A0ABD3N056</accession>
<dbReference type="PROSITE" id="PS51257">
    <property type="entry name" value="PROKAR_LIPOPROTEIN"/>
    <property type="match status" value="1"/>
</dbReference>
<feature type="transmembrane region" description="Helical" evidence="1">
    <location>
        <begin position="375"/>
        <end position="395"/>
    </location>
</feature>
<keyword evidence="1" id="KW-0472">Membrane</keyword>
<dbReference type="Proteomes" id="UP001530400">
    <property type="component" value="Unassembled WGS sequence"/>
</dbReference>
<organism evidence="2 3">
    <name type="scientific">Cyclotella atomus</name>
    <dbReference type="NCBI Taxonomy" id="382360"/>
    <lineage>
        <taxon>Eukaryota</taxon>
        <taxon>Sar</taxon>
        <taxon>Stramenopiles</taxon>
        <taxon>Ochrophyta</taxon>
        <taxon>Bacillariophyta</taxon>
        <taxon>Coscinodiscophyceae</taxon>
        <taxon>Thalassiosirophycidae</taxon>
        <taxon>Stephanodiscales</taxon>
        <taxon>Stephanodiscaceae</taxon>
        <taxon>Cyclotella</taxon>
    </lineage>
</organism>
<keyword evidence="1" id="KW-1133">Transmembrane helix</keyword>